<proteinExistence type="predicted"/>
<feature type="signal peptide" evidence="1">
    <location>
        <begin position="1"/>
        <end position="22"/>
    </location>
</feature>
<keyword evidence="3" id="KW-1185">Reference proteome</keyword>
<dbReference type="EMBL" id="CADIKH010000269">
    <property type="protein sequence ID" value="CAB3775120.1"/>
    <property type="molecule type" value="Genomic_DNA"/>
</dbReference>
<name>A0A6J5F8G0_9BURK</name>
<dbReference type="RefSeq" id="WP_175233482.1">
    <property type="nucleotide sequence ID" value="NZ_CADIKH010000269.1"/>
</dbReference>
<gene>
    <name evidence="2" type="ORF">LMG29542_08502</name>
</gene>
<protein>
    <submittedName>
        <fullName evidence="2">Uncharacterized protein</fullName>
    </submittedName>
</protein>
<reference evidence="2 3" key="1">
    <citation type="submission" date="2020-04" db="EMBL/GenBank/DDBJ databases">
        <authorList>
            <person name="De Canck E."/>
        </authorList>
    </citation>
    <scope>NUCLEOTIDE SEQUENCE [LARGE SCALE GENOMIC DNA]</scope>
    <source>
        <strain evidence="2 3">LMG 29542</strain>
    </source>
</reference>
<dbReference type="AlphaFoldDB" id="A0A6J5F8G0"/>
<feature type="chain" id="PRO_5027057795" evidence="1">
    <location>
        <begin position="23"/>
        <end position="167"/>
    </location>
</feature>
<dbReference type="Proteomes" id="UP000494363">
    <property type="component" value="Unassembled WGS sequence"/>
</dbReference>
<organism evidence="2 3">
    <name type="scientific">Paraburkholderia humisilvae</name>
    <dbReference type="NCBI Taxonomy" id="627669"/>
    <lineage>
        <taxon>Bacteria</taxon>
        <taxon>Pseudomonadati</taxon>
        <taxon>Pseudomonadota</taxon>
        <taxon>Betaproteobacteria</taxon>
        <taxon>Burkholderiales</taxon>
        <taxon>Burkholderiaceae</taxon>
        <taxon>Paraburkholderia</taxon>
    </lineage>
</organism>
<evidence type="ECO:0000313" key="3">
    <source>
        <dbReference type="Proteomes" id="UP000494363"/>
    </source>
</evidence>
<keyword evidence="1" id="KW-0732">Signal</keyword>
<sequence>MIKVTSLAILMLAMSTITAAQAEEKNHARSIKITWQNATKFAYEITFSGKNNCVIDAGRKNTFTVPPRTDSSTTIQIDERCGDEAEISWGLVTHNDSDERIAASVTYAELKMGASWQILVSAFSPHDNILFEAFFLPDKINCFKSTVMVNNINNVTSVVINLIHTGH</sequence>
<evidence type="ECO:0000256" key="1">
    <source>
        <dbReference type="SAM" id="SignalP"/>
    </source>
</evidence>
<accession>A0A6J5F8G0</accession>
<evidence type="ECO:0000313" key="2">
    <source>
        <dbReference type="EMBL" id="CAB3775120.1"/>
    </source>
</evidence>